<keyword evidence="3 9" id="KW-0812">Transmembrane</keyword>
<keyword evidence="2" id="KW-0813">Transport</keyword>
<dbReference type="GO" id="GO:0140359">
    <property type="term" value="F:ABC-type transporter activity"/>
    <property type="evidence" value="ECO:0007669"/>
    <property type="project" value="InterPro"/>
</dbReference>
<dbReference type="GO" id="GO:0016020">
    <property type="term" value="C:membrane"/>
    <property type="evidence" value="ECO:0007669"/>
    <property type="project" value="UniProtKB-SubCell"/>
</dbReference>
<feature type="transmembrane region" description="Helical" evidence="9">
    <location>
        <begin position="1069"/>
        <end position="1088"/>
    </location>
</feature>
<keyword evidence="4" id="KW-0547">Nucleotide-binding</keyword>
<feature type="transmembrane region" description="Helical" evidence="9">
    <location>
        <begin position="1108"/>
        <end position="1124"/>
    </location>
</feature>
<keyword evidence="5" id="KW-0067">ATP-binding</keyword>
<dbReference type="GO" id="GO:0005524">
    <property type="term" value="F:ATP binding"/>
    <property type="evidence" value="ECO:0007669"/>
    <property type="project" value="UniProtKB-KW"/>
</dbReference>
<dbReference type="FunFam" id="3.40.50.300:FF:001433">
    <property type="entry name" value="ABC transporter, putative"/>
    <property type="match status" value="1"/>
</dbReference>
<gene>
    <name evidence="11" type="ORF">GSTUAT00003391001</name>
</gene>
<feature type="transmembrane region" description="Helical" evidence="9">
    <location>
        <begin position="1295"/>
        <end position="1315"/>
    </location>
</feature>
<dbReference type="InterPro" id="IPR013525">
    <property type="entry name" value="ABC2_TM"/>
</dbReference>
<organism evidence="11 12">
    <name type="scientific">Tuber aestivum</name>
    <name type="common">summer truffle</name>
    <dbReference type="NCBI Taxonomy" id="59557"/>
    <lineage>
        <taxon>Eukaryota</taxon>
        <taxon>Fungi</taxon>
        <taxon>Dikarya</taxon>
        <taxon>Ascomycota</taxon>
        <taxon>Pezizomycotina</taxon>
        <taxon>Pezizomycetes</taxon>
        <taxon>Pezizales</taxon>
        <taxon>Tuberaceae</taxon>
        <taxon>Tuber</taxon>
    </lineage>
</organism>
<evidence type="ECO:0000256" key="3">
    <source>
        <dbReference type="ARBA" id="ARBA00022692"/>
    </source>
</evidence>
<dbReference type="Proteomes" id="UP001412239">
    <property type="component" value="Unassembled WGS sequence"/>
</dbReference>
<evidence type="ECO:0000256" key="2">
    <source>
        <dbReference type="ARBA" id="ARBA00022448"/>
    </source>
</evidence>
<feature type="transmembrane region" description="Helical" evidence="9">
    <location>
        <begin position="541"/>
        <end position="564"/>
    </location>
</feature>
<dbReference type="GO" id="GO:0016887">
    <property type="term" value="F:ATP hydrolysis activity"/>
    <property type="evidence" value="ECO:0007669"/>
    <property type="project" value="InterPro"/>
</dbReference>
<dbReference type="InterPro" id="IPR003593">
    <property type="entry name" value="AAA+_ATPase"/>
</dbReference>
<evidence type="ECO:0000256" key="8">
    <source>
        <dbReference type="SAM" id="MobiDB-lite"/>
    </source>
</evidence>
<dbReference type="InterPro" id="IPR050352">
    <property type="entry name" value="ABCG_transporters"/>
</dbReference>
<feature type="transmembrane region" description="Helical" evidence="9">
    <location>
        <begin position="1211"/>
        <end position="1230"/>
    </location>
</feature>
<dbReference type="Gene3D" id="3.40.50.300">
    <property type="entry name" value="P-loop containing nucleotide triphosphate hydrolases"/>
    <property type="match status" value="2"/>
</dbReference>
<dbReference type="Pfam" id="PF00005">
    <property type="entry name" value="ABC_tran"/>
    <property type="match status" value="2"/>
</dbReference>
<feature type="transmembrane region" description="Helical" evidence="9">
    <location>
        <begin position="461"/>
        <end position="480"/>
    </location>
</feature>
<dbReference type="PROSITE" id="PS00211">
    <property type="entry name" value="ABC_TRANSPORTER_1"/>
    <property type="match status" value="2"/>
</dbReference>
<keyword evidence="6 9" id="KW-1133">Transmembrane helix</keyword>
<dbReference type="Pfam" id="PF01061">
    <property type="entry name" value="ABC2_membrane"/>
    <property type="match status" value="2"/>
</dbReference>
<feature type="transmembrane region" description="Helical" evidence="9">
    <location>
        <begin position="571"/>
        <end position="590"/>
    </location>
</feature>
<evidence type="ECO:0000256" key="1">
    <source>
        <dbReference type="ARBA" id="ARBA00004141"/>
    </source>
</evidence>
<reference evidence="11" key="1">
    <citation type="submission" date="2015-10" db="EMBL/GenBank/DDBJ databases">
        <authorList>
            <person name="Regsiter A."/>
            <person name="william w."/>
        </authorList>
    </citation>
    <scope>NUCLEOTIDE SEQUENCE</scope>
    <source>
        <strain evidence="11">Montdore</strain>
    </source>
</reference>
<evidence type="ECO:0000313" key="11">
    <source>
        <dbReference type="EMBL" id="CUS12557.1"/>
    </source>
</evidence>
<feature type="domain" description="ABC transporter" evidence="10">
    <location>
        <begin position="731"/>
        <end position="980"/>
    </location>
</feature>
<protein>
    <recommendedName>
        <fullName evidence="10">ABC transporter domain-containing protein</fullName>
    </recommendedName>
</protein>
<keyword evidence="7 9" id="KW-0472">Membrane</keyword>
<proteinExistence type="predicted"/>
<feature type="compositionally biased region" description="Basic and acidic residues" evidence="8">
    <location>
        <begin position="7"/>
        <end position="37"/>
    </location>
</feature>
<feature type="transmembrane region" description="Helical" evidence="9">
    <location>
        <begin position="660"/>
        <end position="680"/>
    </location>
</feature>
<evidence type="ECO:0000256" key="7">
    <source>
        <dbReference type="ARBA" id="ARBA00023136"/>
    </source>
</evidence>
<dbReference type="PANTHER" id="PTHR48041:SF119">
    <property type="entry name" value="ROA1P"/>
    <property type="match status" value="1"/>
</dbReference>
<dbReference type="EMBL" id="LN890989">
    <property type="protein sequence ID" value="CUS12557.1"/>
    <property type="molecule type" value="Genomic_DNA"/>
</dbReference>
<sequence>MIPLMSDPEKLDPGKGVGEKIESKDSDLTIGILEDKPGTQNGGSDAVAASGQEHETHISFHEVHAIDVAVRNLTIAVSQHKAMGWLGGLLPKKDANDEEAGSIEETKILDNVSADMPAGELVAIIGGSGGGKTSMLNLMSGRMTGSNLRIAGATTFSSSNPQCAYVMQQDVLLPTLTVRETLVYSAELRLPEKFTQEERTKIVEEVILELGLKECADTRIGDNEHKGCSGGEKRRVSIGVQLLSNPSVLFLDEPTTGLDATSAYQVVRTLKNLARGGRTVITTIHQPRSEIWGLFDRITLLTKGKPVYSGKRDHALSYFTSLGYPFPEHVNPADFLIDLSAIDYRTPEGEEASIVRVRGLVDSWRERETGVLSREITATVGKSQKDRGGGLAGNTATSVVITTPSLSRQISVLTRRSLKTTYRDPLGIAGTLGEAISMAIVAGWIFYQLDHSLSGIRSRQGALYIASSLQTYLILLFETYRLSEIDIKLFDRERGEGAVGVLGFLTSRRISRLPEDISVPFFFSVIFYFMCGFDTDAGQFFIFFAVTLIAHYLAVTVATTCVGMTRDFSQAVLIANLWFTVQGMACGYFVQAATMPVYVRWTKYIAYTWYSFGALTSNEFTDKFFACPLLDASAQNPGCLEYVGNFVLKSLDFPRDWVKVPVVINVCWALLYYLAAGLLLKFKPVDITVSSARPREGKDTSAGKEKLAVAGDGSRDTRDIEVVLDNVRLKVEKPDIKIIGKKGLDFQILKGVSTRFEPGKLNVIMGPSGSGKSSLLNLMARRLHSTVSTRYKCSGKMLFNGALPSDTVIRSLCSYVTQDDDALFPSLTVRETLHYAAQLRLPSSMSKSEKKRRADDVISKMGLRDCADNPIGSEFLKGISGGEKRRVTIAVQILMEPKILLLDEPTSGLDAFTAASILGVLKGLAEEGRTIILTIHQSRSDLFKEFGNVMLLARGGHVVYSGRANRMLPYFSSLSHECPSTTNPADFALDLVTVDLQQSDREAATRVVVEGLIERFDHKEALHSKEPEREIALPAELGSMKRGRASFIVAYPILVSRGLLNLRRQPMLVIDRIMQVVGMAVVITLYFAPLKNDYFSVQNRLGLIQQIMPLYFIGMLQNVVLYPLERDVFYREHDDRSYGVTPFFLAYLTNELPFAILTAHLFSLLCVFAVGLPRTITMFYVMTYNTFCIVSCGESLGIFFNTLFRHTGFSVNVTSTVLCIAVFMSGIMSIDVPAPLEAFNNLSPLKYSTRSLTPYSLDGVTFTCTPSQRLPSGNCPIETGKQALQLYGLDVDPKWNLVALAVVMVVYRAVAFVMLKLQRMQLGIGELKDM</sequence>
<feature type="transmembrane region" description="Helical" evidence="9">
    <location>
        <begin position="426"/>
        <end position="449"/>
    </location>
</feature>
<feature type="region of interest" description="Disordered" evidence="8">
    <location>
        <begin position="1"/>
        <end position="53"/>
    </location>
</feature>
<feature type="domain" description="ABC transporter" evidence="10">
    <location>
        <begin position="90"/>
        <end position="328"/>
    </location>
</feature>
<feature type="transmembrane region" description="Helical" evidence="9">
    <location>
        <begin position="1178"/>
        <end position="1199"/>
    </location>
</feature>
<dbReference type="InterPro" id="IPR003439">
    <property type="entry name" value="ABC_transporter-like_ATP-bd"/>
</dbReference>
<dbReference type="PANTHER" id="PTHR48041">
    <property type="entry name" value="ABC TRANSPORTER G FAMILY MEMBER 28"/>
    <property type="match status" value="1"/>
</dbReference>
<dbReference type="InterPro" id="IPR017871">
    <property type="entry name" value="ABC_transporter-like_CS"/>
</dbReference>
<dbReference type="InterPro" id="IPR027417">
    <property type="entry name" value="P-loop_NTPase"/>
</dbReference>
<feature type="transmembrane region" description="Helical" evidence="9">
    <location>
        <begin position="1144"/>
        <end position="1172"/>
    </location>
</feature>
<dbReference type="InterPro" id="IPR043926">
    <property type="entry name" value="ABCG_dom"/>
</dbReference>
<dbReference type="SMART" id="SM00382">
    <property type="entry name" value="AAA"/>
    <property type="match status" value="2"/>
</dbReference>
<evidence type="ECO:0000256" key="4">
    <source>
        <dbReference type="ARBA" id="ARBA00022741"/>
    </source>
</evidence>
<dbReference type="PROSITE" id="PS50893">
    <property type="entry name" value="ABC_TRANSPORTER_2"/>
    <property type="match status" value="2"/>
</dbReference>
<evidence type="ECO:0000256" key="5">
    <source>
        <dbReference type="ARBA" id="ARBA00022840"/>
    </source>
</evidence>
<evidence type="ECO:0000313" key="12">
    <source>
        <dbReference type="Proteomes" id="UP001412239"/>
    </source>
</evidence>
<evidence type="ECO:0000256" key="6">
    <source>
        <dbReference type="ARBA" id="ARBA00022989"/>
    </source>
</evidence>
<keyword evidence="12" id="KW-1185">Reference proteome</keyword>
<name>A0A292Q1L8_9PEZI</name>
<accession>A0A292Q1L8</accession>
<dbReference type="Pfam" id="PF19055">
    <property type="entry name" value="ABC2_membrane_7"/>
    <property type="match status" value="2"/>
</dbReference>
<evidence type="ECO:0000259" key="10">
    <source>
        <dbReference type="PROSITE" id="PS50893"/>
    </source>
</evidence>
<dbReference type="SUPFAM" id="SSF52540">
    <property type="entry name" value="P-loop containing nucleoside triphosphate hydrolases"/>
    <property type="match status" value="2"/>
</dbReference>
<evidence type="ECO:0000256" key="9">
    <source>
        <dbReference type="SAM" id="Phobius"/>
    </source>
</evidence>
<comment type="subcellular location">
    <subcellularLocation>
        <location evidence="1">Membrane</location>
        <topology evidence="1">Multi-pass membrane protein</topology>
    </subcellularLocation>
</comment>